<accession>A0A1P8UJ09</accession>
<dbReference type="InterPro" id="IPR005135">
    <property type="entry name" value="Endo/exonuclease/phosphatase"/>
</dbReference>
<evidence type="ECO:0000313" key="4">
    <source>
        <dbReference type="Proteomes" id="UP000243807"/>
    </source>
</evidence>
<feature type="domain" description="Endonuclease/exonuclease/phosphatase" evidence="2">
    <location>
        <begin position="29"/>
        <end position="257"/>
    </location>
</feature>
<dbReference type="PANTHER" id="PTHR14859">
    <property type="entry name" value="CALCOFLUOR WHITE HYPERSENSITIVE PROTEIN PRECURSOR"/>
    <property type="match status" value="1"/>
</dbReference>
<dbReference type="SUPFAM" id="SSF56219">
    <property type="entry name" value="DNase I-like"/>
    <property type="match status" value="1"/>
</dbReference>
<dbReference type="InterPro" id="IPR051916">
    <property type="entry name" value="GPI-anchor_lipid_remodeler"/>
</dbReference>
<dbReference type="AlphaFoldDB" id="A0A1P8UJ09"/>
<dbReference type="GO" id="GO:0016020">
    <property type="term" value="C:membrane"/>
    <property type="evidence" value="ECO:0007669"/>
    <property type="project" value="GOC"/>
</dbReference>
<evidence type="ECO:0000313" key="3">
    <source>
        <dbReference type="EMBL" id="APZ43829.1"/>
    </source>
</evidence>
<keyword evidence="3" id="KW-0255">Endonuclease</keyword>
<organism evidence="3 4">
    <name type="scientific">Acidihalobacter ferrooxydans</name>
    <dbReference type="NCBI Taxonomy" id="1765967"/>
    <lineage>
        <taxon>Bacteria</taxon>
        <taxon>Pseudomonadati</taxon>
        <taxon>Pseudomonadota</taxon>
        <taxon>Gammaproteobacteria</taxon>
        <taxon>Chromatiales</taxon>
        <taxon>Ectothiorhodospiraceae</taxon>
        <taxon>Acidihalobacter</taxon>
    </lineage>
</organism>
<dbReference type="Proteomes" id="UP000243807">
    <property type="component" value="Chromosome"/>
</dbReference>
<feature type="region of interest" description="Disordered" evidence="1">
    <location>
        <begin position="1"/>
        <end position="23"/>
    </location>
</feature>
<dbReference type="InterPro" id="IPR036691">
    <property type="entry name" value="Endo/exonu/phosph_ase_sf"/>
</dbReference>
<keyword evidence="4" id="KW-1185">Reference proteome</keyword>
<dbReference type="KEGG" id="afy:BW247_12625"/>
<evidence type="ECO:0000256" key="1">
    <source>
        <dbReference type="SAM" id="MobiDB-lite"/>
    </source>
</evidence>
<reference evidence="3 4" key="1">
    <citation type="submission" date="2017-01" db="EMBL/GenBank/DDBJ databases">
        <title>Draft sequence of Acidihalobacter ferrooxidans strain DSM 14175 (strain V8).</title>
        <authorList>
            <person name="Khaleque H.N."/>
            <person name="Ramsay J.P."/>
            <person name="Murphy R.J.T."/>
            <person name="Kaksonen A.H."/>
            <person name="Boxall N.J."/>
            <person name="Watkin E.L.J."/>
        </authorList>
    </citation>
    <scope>NUCLEOTIDE SEQUENCE [LARGE SCALE GENOMIC DNA]</scope>
    <source>
        <strain evidence="3 4">V8</strain>
    </source>
</reference>
<evidence type="ECO:0000259" key="2">
    <source>
        <dbReference type="Pfam" id="PF03372"/>
    </source>
</evidence>
<keyword evidence="3" id="KW-0540">Nuclease</keyword>
<proteinExistence type="predicted"/>
<dbReference type="PANTHER" id="PTHR14859:SF15">
    <property type="entry name" value="ENDONUCLEASE_EXONUCLEASE_PHOSPHATASE DOMAIN-CONTAINING PROTEIN"/>
    <property type="match status" value="1"/>
</dbReference>
<dbReference type="Pfam" id="PF03372">
    <property type="entry name" value="Exo_endo_phos"/>
    <property type="match status" value="1"/>
</dbReference>
<dbReference type="GO" id="GO:0004519">
    <property type="term" value="F:endonuclease activity"/>
    <property type="evidence" value="ECO:0007669"/>
    <property type="project" value="UniProtKB-KW"/>
</dbReference>
<dbReference type="OrthoDB" id="5293344at2"/>
<dbReference type="Gene3D" id="3.60.10.10">
    <property type="entry name" value="Endonuclease/exonuclease/phosphatase"/>
    <property type="match status" value="1"/>
</dbReference>
<dbReference type="STRING" id="1765967.BW247_12625"/>
<protein>
    <submittedName>
        <fullName evidence="3">Endonuclease</fullName>
    </submittedName>
</protein>
<sequence>MDQTETVTASPPPPSAPPASSSGQHLRLLSYNIQVGITTRHYRQYITNSWKHVLPYPERMDTLRAIGQFIAGFDIVGLQELDSGSLRSGFVDQAEYLAQVAMFPHWYSRTNRRIGHFAQHALGLLGRYRAHRIIEHRLPSRIPGRGALEVHFGHADAPLVVVLLHLSLSRRARQQQFNYVARLIDTQPYVVVMGDLNCQPESREMLALLDDTQLRIAPHGEHTYPSWRPAQSFDHILVSPALSVREAKVYPVAYSDHLPVGLEVLLPPDVRLDNKPTNLEYAVE</sequence>
<gene>
    <name evidence="3" type="ORF">BW247_12625</name>
</gene>
<keyword evidence="3" id="KW-0378">Hydrolase</keyword>
<name>A0A1P8UJ09_9GAMM</name>
<dbReference type="GO" id="GO:0006506">
    <property type="term" value="P:GPI anchor biosynthetic process"/>
    <property type="evidence" value="ECO:0007669"/>
    <property type="project" value="TreeGrafter"/>
</dbReference>
<dbReference type="EMBL" id="CP019434">
    <property type="protein sequence ID" value="APZ43829.1"/>
    <property type="molecule type" value="Genomic_DNA"/>
</dbReference>